<reference evidence="2 3" key="1">
    <citation type="submission" date="2020-08" db="EMBL/GenBank/DDBJ databases">
        <authorList>
            <person name="Liu C."/>
            <person name="Sun Q."/>
        </authorList>
    </citation>
    <scope>NUCLEOTIDE SEQUENCE [LARGE SCALE GENOMIC DNA]</scope>
    <source>
        <strain evidence="2 3">NSJ-61</strain>
    </source>
</reference>
<dbReference type="InterPro" id="IPR011051">
    <property type="entry name" value="RmlC_Cupin_sf"/>
</dbReference>
<sequence length="113" mass="12303">MNNGIKNMNHETVVRLADQIDILPGQVVSKTLAQNGSVSVTLFGFDQGEEISTHESGGDAMVSVLYGKGRFTIDGKVFELSKCESIVMPANKPHSVYAIEPFKMCLVVVFPNE</sequence>
<keyword evidence="3" id="KW-1185">Reference proteome</keyword>
<dbReference type="Pfam" id="PF07883">
    <property type="entry name" value="Cupin_2"/>
    <property type="match status" value="1"/>
</dbReference>
<dbReference type="RefSeq" id="WP_117453072.1">
    <property type="nucleotide sequence ID" value="NZ_CP060636.1"/>
</dbReference>
<dbReference type="KEGG" id="ehn:H9Q80_00625"/>
<dbReference type="PANTHER" id="PTHR37694">
    <property type="entry name" value="SLR8022 PROTEIN"/>
    <property type="match status" value="1"/>
</dbReference>
<feature type="domain" description="Cupin type-2" evidence="1">
    <location>
        <begin position="43"/>
        <end position="109"/>
    </location>
</feature>
<dbReference type="InterPro" id="IPR014710">
    <property type="entry name" value="RmlC-like_jellyroll"/>
</dbReference>
<evidence type="ECO:0000259" key="1">
    <source>
        <dbReference type="Pfam" id="PF07883"/>
    </source>
</evidence>
<dbReference type="Gene3D" id="2.60.120.10">
    <property type="entry name" value="Jelly Rolls"/>
    <property type="match status" value="1"/>
</dbReference>
<dbReference type="Proteomes" id="UP000515856">
    <property type="component" value="Chromosome"/>
</dbReference>
<dbReference type="CDD" id="cd02230">
    <property type="entry name" value="cupin_HP0902-like"/>
    <property type="match status" value="1"/>
</dbReference>
<dbReference type="AlphaFoldDB" id="A0A7G9GNW1"/>
<accession>A0A7G9GNW1</accession>
<proteinExistence type="predicted"/>
<dbReference type="EMBL" id="CP060636">
    <property type="protein sequence ID" value="QNM12493.1"/>
    <property type="molecule type" value="Genomic_DNA"/>
</dbReference>
<evidence type="ECO:0000313" key="3">
    <source>
        <dbReference type="Proteomes" id="UP000515856"/>
    </source>
</evidence>
<name>A0A7G9GNW1_9FIRM</name>
<evidence type="ECO:0000313" key="2">
    <source>
        <dbReference type="EMBL" id="QNM12493.1"/>
    </source>
</evidence>
<dbReference type="PANTHER" id="PTHR37694:SF1">
    <property type="entry name" value="SLR8022 PROTEIN"/>
    <property type="match status" value="1"/>
</dbReference>
<dbReference type="SUPFAM" id="SSF51182">
    <property type="entry name" value="RmlC-like cupins"/>
    <property type="match status" value="1"/>
</dbReference>
<protein>
    <submittedName>
        <fullName evidence="2">Cupin domain-containing protein</fullName>
    </submittedName>
</protein>
<gene>
    <name evidence="2" type="ORF">H9Q80_00625</name>
</gene>
<dbReference type="InterPro" id="IPR013096">
    <property type="entry name" value="Cupin_2"/>
</dbReference>
<organism evidence="2 3">
    <name type="scientific">[Eubacterium] hominis</name>
    <dbReference type="NCBI Taxonomy" id="2764325"/>
    <lineage>
        <taxon>Bacteria</taxon>
        <taxon>Bacillati</taxon>
        <taxon>Bacillota</taxon>
        <taxon>Erysipelotrichia</taxon>
        <taxon>Erysipelotrichales</taxon>
        <taxon>Erysipelotrichaceae</taxon>
        <taxon>Amedibacillus</taxon>
    </lineage>
</organism>